<evidence type="ECO:0000313" key="3">
    <source>
        <dbReference type="EMBL" id="KAK1425053.1"/>
    </source>
</evidence>
<keyword evidence="2" id="KW-0732">Signal</keyword>
<dbReference type="Proteomes" id="UP001229421">
    <property type="component" value="Unassembled WGS sequence"/>
</dbReference>
<sequence length="108" mass="12489">MWGIFGFFGIFFLLLLLGRDKAIAPVQANFTLLCIRTELFDFFHMIHMFYIFCIMSVLLIFISCHGCISTFCLFGSHDSVLRASQVGTVHRIKCSPKTSMTWDFLYEI</sequence>
<comment type="caution">
    <text evidence="3">The sequence shown here is derived from an EMBL/GenBank/DDBJ whole genome shotgun (WGS) entry which is preliminary data.</text>
</comment>
<keyword evidence="1" id="KW-0812">Transmembrane</keyword>
<proteinExistence type="predicted"/>
<reference evidence="3" key="1">
    <citation type="journal article" date="2023" name="bioRxiv">
        <title>Improved chromosome-level genome assembly for marigold (Tagetes erecta).</title>
        <authorList>
            <person name="Jiang F."/>
            <person name="Yuan L."/>
            <person name="Wang S."/>
            <person name="Wang H."/>
            <person name="Xu D."/>
            <person name="Wang A."/>
            <person name="Fan W."/>
        </authorList>
    </citation>
    <scope>NUCLEOTIDE SEQUENCE</scope>
    <source>
        <strain evidence="3">WSJ</strain>
        <tissue evidence="3">Leaf</tissue>
    </source>
</reference>
<accession>A0AAD8KLL9</accession>
<feature type="signal peptide" evidence="2">
    <location>
        <begin position="1"/>
        <end position="22"/>
    </location>
</feature>
<dbReference type="AlphaFoldDB" id="A0AAD8KLL9"/>
<protein>
    <submittedName>
        <fullName evidence="3">Uncharacterized protein</fullName>
    </submittedName>
</protein>
<keyword evidence="4" id="KW-1185">Reference proteome</keyword>
<name>A0AAD8KLL9_TARER</name>
<organism evidence="3 4">
    <name type="scientific">Tagetes erecta</name>
    <name type="common">African marigold</name>
    <dbReference type="NCBI Taxonomy" id="13708"/>
    <lineage>
        <taxon>Eukaryota</taxon>
        <taxon>Viridiplantae</taxon>
        <taxon>Streptophyta</taxon>
        <taxon>Embryophyta</taxon>
        <taxon>Tracheophyta</taxon>
        <taxon>Spermatophyta</taxon>
        <taxon>Magnoliopsida</taxon>
        <taxon>eudicotyledons</taxon>
        <taxon>Gunneridae</taxon>
        <taxon>Pentapetalae</taxon>
        <taxon>asterids</taxon>
        <taxon>campanulids</taxon>
        <taxon>Asterales</taxon>
        <taxon>Asteraceae</taxon>
        <taxon>Asteroideae</taxon>
        <taxon>Heliantheae alliance</taxon>
        <taxon>Tageteae</taxon>
        <taxon>Tagetes</taxon>
    </lineage>
</organism>
<gene>
    <name evidence="3" type="ORF">QVD17_20396</name>
</gene>
<dbReference type="EMBL" id="JAUHHV010000005">
    <property type="protein sequence ID" value="KAK1425053.1"/>
    <property type="molecule type" value="Genomic_DNA"/>
</dbReference>
<feature type="transmembrane region" description="Helical" evidence="1">
    <location>
        <begin position="46"/>
        <end position="74"/>
    </location>
</feature>
<keyword evidence="1" id="KW-1133">Transmembrane helix</keyword>
<evidence type="ECO:0000313" key="4">
    <source>
        <dbReference type="Proteomes" id="UP001229421"/>
    </source>
</evidence>
<evidence type="ECO:0000256" key="1">
    <source>
        <dbReference type="SAM" id="Phobius"/>
    </source>
</evidence>
<keyword evidence="1" id="KW-0472">Membrane</keyword>
<feature type="chain" id="PRO_5042111878" evidence="2">
    <location>
        <begin position="23"/>
        <end position="108"/>
    </location>
</feature>
<evidence type="ECO:0000256" key="2">
    <source>
        <dbReference type="SAM" id="SignalP"/>
    </source>
</evidence>